<accession>A0A3N4Z4E1</accession>
<dbReference type="Pfam" id="PF01281">
    <property type="entry name" value="Ribosomal_L9_N"/>
    <property type="match status" value="1"/>
</dbReference>
<evidence type="ECO:0000313" key="10">
    <source>
        <dbReference type="Proteomes" id="UP000280726"/>
    </source>
</evidence>
<keyword evidence="3 7" id="KW-0694">RNA-binding</keyword>
<keyword evidence="2 7" id="KW-0699">rRNA-binding</keyword>
<feature type="domain" description="Ribosomal protein L9" evidence="8">
    <location>
        <begin position="14"/>
        <end position="41"/>
    </location>
</feature>
<evidence type="ECO:0000256" key="3">
    <source>
        <dbReference type="ARBA" id="ARBA00022884"/>
    </source>
</evidence>
<dbReference type="EMBL" id="RKRA01000001">
    <property type="protein sequence ID" value="RPF26744.1"/>
    <property type="molecule type" value="Genomic_DNA"/>
</dbReference>
<evidence type="ECO:0000256" key="7">
    <source>
        <dbReference type="HAMAP-Rule" id="MF_00503"/>
    </source>
</evidence>
<evidence type="ECO:0000256" key="4">
    <source>
        <dbReference type="ARBA" id="ARBA00022980"/>
    </source>
</evidence>
<dbReference type="Pfam" id="PF03948">
    <property type="entry name" value="Ribosomal_L9_C"/>
    <property type="match status" value="1"/>
</dbReference>
<keyword evidence="10" id="KW-1185">Reference proteome</keyword>
<dbReference type="RefSeq" id="WP_123915773.1">
    <property type="nucleotide sequence ID" value="NZ_RKRA01000001.1"/>
</dbReference>
<dbReference type="Gene3D" id="3.40.5.10">
    <property type="entry name" value="Ribosomal protein L9, N-terminal domain"/>
    <property type="match status" value="1"/>
</dbReference>
<dbReference type="InterPro" id="IPR036791">
    <property type="entry name" value="Ribosomal_bL9_C_sf"/>
</dbReference>
<dbReference type="SUPFAM" id="SSF55658">
    <property type="entry name" value="L9 N-domain-like"/>
    <property type="match status" value="1"/>
</dbReference>
<gene>
    <name evidence="7" type="primary">rplI</name>
    <name evidence="9" type="ORF">EDD32_1194</name>
</gene>
<evidence type="ECO:0000256" key="5">
    <source>
        <dbReference type="ARBA" id="ARBA00023274"/>
    </source>
</evidence>
<evidence type="ECO:0000259" key="8">
    <source>
        <dbReference type="PROSITE" id="PS00651"/>
    </source>
</evidence>
<dbReference type="PROSITE" id="PS00651">
    <property type="entry name" value="RIBOSOMAL_L9"/>
    <property type="match status" value="1"/>
</dbReference>
<comment type="caution">
    <text evidence="9">The sequence shown here is derived from an EMBL/GenBank/DDBJ whole genome shotgun (WGS) entry which is preliminary data.</text>
</comment>
<dbReference type="InterPro" id="IPR036935">
    <property type="entry name" value="Ribosomal_bL9_N_sf"/>
</dbReference>
<evidence type="ECO:0000313" key="9">
    <source>
        <dbReference type="EMBL" id="RPF26744.1"/>
    </source>
</evidence>
<dbReference type="Proteomes" id="UP000280726">
    <property type="component" value="Unassembled WGS sequence"/>
</dbReference>
<dbReference type="InterPro" id="IPR020594">
    <property type="entry name" value="Ribosomal_bL9_bac/chp"/>
</dbReference>
<dbReference type="FunFam" id="3.40.5.10:FF:000003">
    <property type="entry name" value="50S ribosomal protein L9"/>
    <property type="match status" value="1"/>
</dbReference>
<dbReference type="SUPFAM" id="SSF55653">
    <property type="entry name" value="Ribosomal protein L9 C-domain"/>
    <property type="match status" value="1"/>
</dbReference>
<dbReference type="NCBIfam" id="TIGR00158">
    <property type="entry name" value="L9"/>
    <property type="match status" value="1"/>
</dbReference>
<dbReference type="OrthoDB" id="9788336at2"/>
<dbReference type="InterPro" id="IPR009027">
    <property type="entry name" value="Ribosomal_bL9/RNase_H1_N"/>
</dbReference>
<dbReference type="InterPro" id="IPR020069">
    <property type="entry name" value="Ribosomal_bL9_C"/>
</dbReference>
<keyword evidence="4 7" id="KW-0689">Ribosomal protein</keyword>
<name>A0A3N4Z4E1_9MICO</name>
<dbReference type="InterPro" id="IPR000244">
    <property type="entry name" value="Ribosomal_bL9"/>
</dbReference>
<dbReference type="GO" id="GO:0006412">
    <property type="term" value="P:translation"/>
    <property type="evidence" value="ECO:0007669"/>
    <property type="project" value="UniProtKB-UniRule"/>
</dbReference>
<dbReference type="GO" id="GO:0019843">
    <property type="term" value="F:rRNA binding"/>
    <property type="evidence" value="ECO:0007669"/>
    <property type="project" value="UniProtKB-UniRule"/>
</dbReference>
<comment type="function">
    <text evidence="7">Binds to the 23S rRNA.</text>
</comment>
<sequence length="149" mass="16064">MAKLILTHEVTGLGTAGDVVEVKDGYARNYLVPRGLATRWTKGGQKQVDQITAARKARAIHSIEEARDVRDRLQANPVTIAVRAGESGRLFGAVTTTDIAEAVKAAGGPQLDRRRIEVPTPIKSLGEHKVTVRLHEDLQATVEVTVVPA</sequence>
<evidence type="ECO:0000256" key="2">
    <source>
        <dbReference type="ARBA" id="ARBA00022730"/>
    </source>
</evidence>
<dbReference type="GO" id="GO:0003735">
    <property type="term" value="F:structural constituent of ribosome"/>
    <property type="evidence" value="ECO:0007669"/>
    <property type="project" value="InterPro"/>
</dbReference>
<dbReference type="Gene3D" id="3.10.430.100">
    <property type="entry name" value="Ribosomal protein L9, C-terminal domain"/>
    <property type="match status" value="1"/>
</dbReference>
<dbReference type="GO" id="GO:0005840">
    <property type="term" value="C:ribosome"/>
    <property type="evidence" value="ECO:0007669"/>
    <property type="project" value="UniProtKB-KW"/>
</dbReference>
<organism evidence="9 10">
    <name type="scientific">Georgenia muralis</name>
    <dbReference type="NCBI Taxonomy" id="154117"/>
    <lineage>
        <taxon>Bacteria</taxon>
        <taxon>Bacillati</taxon>
        <taxon>Actinomycetota</taxon>
        <taxon>Actinomycetes</taxon>
        <taxon>Micrococcales</taxon>
        <taxon>Bogoriellaceae</taxon>
        <taxon>Georgenia</taxon>
    </lineage>
</organism>
<dbReference type="HAMAP" id="MF_00503">
    <property type="entry name" value="Ribosomal_bL9"/>
    <property type="match status" value="1"/>
</dbReference>
<proteinExistence type="inferred from homology"/>
<dbReference type="PANTHER" id="PTHR21368">
    <property type="entry name" value="50S RIBOSOMAL PROTEIN L9"/>
    <property type="match status" value="1"/>
</dbReference>
<evidence type="ECO:0000256" key="6">
    <source>
        <dbReference type="ARBA" id="ARBA00035292"/>
    </source>
</evidence>
<keyword evidence="5 7" id="KW-0687">Ribonucleoprotein</keyword>
<evidence type="ECO:0000256" key="1">
    <source>
        <dbReference type="ARBA" id="ARBA00010605"/>
    </source>
</evidence>
<reference evidence="9 10" key="1">
    <citation type="submission" date="2018-11" db="EMBL/GenBank/DDBJ databases">
        <title>Sequencing the genomes of 1000 actinobacteria strains.</title>
        <authorList>
            <person name="Klenk H.-P."/>
        </authorList>
    </citation>
    <scope>NUCLEOTIDE SEQUENCE [LARGE SCALE GENOMIC DNA]</scope>
    <source>
        <strain evidence="9 10">DSM 14418</strain>
    </source>
</reference>
<comment type="similarity">
    <text evidence="1 7">Belongs to the bacterial ribosomal protein bL9 family.</text>
</comment>
<protein>
    <recommendedName>
        <fullName evidence="6 7">Large ribosomal subunit protein bL9</fullName>
    </recommendedName>
</protein>
<dbReference type="GO" id="GO:1990904">
    <property type="term" value="C:ribonucleoprotein complex"/>
    <property type="evidence" value="ECO:0007669"/>
    <property type="project" value="UniProtKB-KW"/>
</dbReference>
<dbReference type="AlphaFoldDB" id="A0A3N4Z4E1"/>
<dbReference type="InterPro" id="IPR020070">
    <property type="entry name" value="Ribosomal_bL9_N"/>
</dbReference>